<evidence type="ECO:0000259" key="1">
    <source>
        <dbReference type="Pfam" id="PF12697"/>
    </source>
</evidence>
<sequence>MSQSIFFAHANGFPSATYGKLFAALAPDFRVEHLDQHGHDPRFPVNDNWENLVDELIHHLEVIDEPVWGLGHSLGGVLHYHAALRRPDLYRGVVMLDSPVLTLADRIVIRAAKRFGFIDRITPAGRTLGRREEFADFSEARDYFAGKALFRRFDPECLDAYVRHGLAQGGSALRLKFDPATEISIYRSVPHSTPGRPQQLEVPLALVRGRHSRVVLPHHARLVKRVPKGEYLSVPGGHMFPLERPKETADLLRSVFNRWNERHEGEQVIA</sequence>
<dbReference type="Proteomes" id="UP001519667">
    <property type="component" value="Unassembled WGS sequence"/>
</dbReference>
<dbReference type="InterPro" id="IPR000073">
    <property type="entry name" value="AB_hydrolase_1"/>
</dbReference>
<dbReference type="EMBL" id="JAGTIS010000001">
    <property type="protein sequence ID" value="MBT8765253.1"/>
    <property type="molecule type" value="Genomic_DNA"/>
</dbReference>
<dbReference type="InterPro" id="IPR029058">
    <property type="entry name" value="AB_hydrolase_fold"/>
</dbReference>
<feature type="domain" description="AB hydrolase-1" evidence="1">
    <location>
        <begin position="5"/>
        <end position="250"/>
    </location>
</feature>
<dbReference type="PANTHER" id="PTHR43194:SF2">
    <property type="entry name" value="PEROXISOMAL MEMBRANE PROTEIN LPX1"/>
    <property type="match status" value="1"/>
</dbReference>
<gene>
    <name evidence="2" type="ORF">J7302_03750</name>
</gene>
<comment type="caution">
    <text evidence="2">The sequence shown here is derived from an EMBL/GenBank/DDBJ whole genome shotgun (WGS) entry which is preliminary data.</text>
</comment>
<reference evidence="2 3" key="1">
    <citation type="submission" date="2021-04" db="EMBL/GenBank/DDBJ databases">
        <title>Pseudomonas boanensis sp. nov., a bacterium isolated from river water used for household purposes in Boane District, Mozambique.</title>
        <authorList>
            <person name="Nicklasson M."/>
            <person name="Martin-Rodriguez A.J."/>
            <person name="Thorell K."/>
            <person name="Neves L."/>
            <person name="Mussagy A."/>
            <person name="Rydberg H.A."/>
            <person name="Hernroth B."/>
            <person name="Svensson-Stadler L."/>
            <person name="Sjoling A."/>
        </authorList>
    </citation>
    <scope>NUCLEOTIDE SEQUENCE [LARGE SCALE GENOMIC DNA]</scope>
    <source>
        <strain evidence="2 3">DB1</strain>
    </source>
</reference>
<evidence type="ECO:0000313" key="3">
    <source>
        <dbReference type="Proteomes" id="UP001519667"/>
    </source>
</evidence>
<name>A0ABS5XC29_9GAMM</name>
<keyword evidence="3" id="KW-1185">Reference proteome</keyword>
<dbReference type="PANTHER" id="PTHR43194">
    <property type="entry name" value="HYDROLASE ALPHA/BETA FOLD FAMILY"/>
    <property type="match status" value="1"/>
</dbReference>
<organism evidence="2 3">
    <name type="scientific">Metapseudomonas boanensis</name>
    <dbReference type="NCBI Taxonomy" id="2822138"/>
    <lineage>
        <taxon>Bacteria</taxon>
        <taxon>Pseudomonadati</taxon>
        <taxon>Pseudomonadota</taxon>
        <taxon>Gammaproteobacteria</taxon>
        <taxon>Pseudomonadales</taxon>
        <taxon>Pseudomonadaceae</taxon>
        <taxon>Metapseudomonas</taxon>
    </lineage>
</organism>
<dbReference type="SUPFAM" id="SSF53474">
    <property type="entry name" value="alpha/beta-Hydrolases"/>
    <property type="match status" value="1"/>
</dbReference>
<proteinExistence type="predicted"/>
<dbReference type="Gene3D" id="3.40.50.1820">
    <property type="entry name" value="alpha/beta hydrolase"/>
    <property type="match status" value="1"/>
</dbReference>
<dbReference type="Pfam" id="PF12697">
    <property type="entry name" value="Abhydrolase_6"/>
    <property type="match status" value="1"/>
</dbReference>
<keyword evidence="2" id="KW-0378">Hydrolase</keyword>
<dbReference type="InterPro" id="IPR050228">
    <property type="entry name" value="Carboxylesterase_BioH"/>
</dbReference>
<accession>A0ABS5XC29</accession>
<dbReference type="GO" id="GO:0016787">
    <property type="term" value="F:hydrolase activity"/>
    <property type="evidence" value="ECO:0007669"/>
    <property type="project" value="UniProtKB-KW"/>
</dbReference>
<evidence type="ECO:0000313" key="2">
    <source>
        <dbReference type="EMBL" id="MBT8765253.1"/>
    </source>
</evidence>
<protein>
    <submittedName>
        <fullName evidence="2">Alpha/beta hydrolase</fullName>
    </submittedName>
</protein>
<dbReference type="RefSeq" id="WP_215370462.1">
    <property type="nucleotide sequence ID" value="NZ_JAGTIS010000001.1"/>
</dbReference>